<protein>
    <submittedName>
        <fullName evidence="3">Uncharacterized protein</fullName>
    </submittedName>
</protein>
<keyword evidence="2" id="KW-1133">Transmembrane helix</keyword>
<reference evidence="3 4" key="1">
    <citation type="journal article" date="2022" name="Front. Microbiol.">
        <title>High genomic differentiation and limited gene flow indicate recent cryptic speciation within the genus Laspinema (cyanobacteria).</title>
        <authorList>
            <person name="Stanojkovic A."/>
            <person name="Skoupy S."/>
            <person name="Skaloud P."/>
            <person name="Dvorak P."/>
        </authorList>
    </citation>
    <scope>NUCLEOTIDE SEQUENCE [LARGE SCALE GENOMIC DNA]</scope>
    <source>
        <strain evidence="3 4">D3b</strain>
    </source>
</reference>
<dbReference type="Proteomes" id="UP001525961">
    <property type="component" value="Unassembled WGS sequence"/>
</dbReference>
<feature type="compositionally biased region" description="Polar residues" evidence="1">
    <location>
        <begin position="1"/>
        <end position="11"/>
    </location>
</feature>
<organism evidence="3 4">
    <name type="scientific">Laspinema olomoucense D3b</name>
    <dbReference type="NCBI Taxonomy" id="2953688"/>
    <lineage>
        <taxon>Bacteria</taxon>
        <taxon>Bacillati</taxon>
        <taxon>Cyanobacteriota</taxon>
        <taxon>Cyanophyceae</taxon>
        <taxon>Oscillatoriophycideae</taxon>
        <taxon>Oscillatoriales</taxon>
        <taxon>Laspinemataceae</taxon>
        <taxon>Laspinema</taxon>
        <taxon>Laspinema olomoucense</taxon>
    </lineage>
</organism>
<name>A0ABT2N7B8_9CYAN</name>
<evidence type="ECO:0000256" key="1">
    <source>
        <dbReference type="SAM" id="MobiDB-lite"/>
    </source>
</evidence>
<evidence type="ECO:0000313" key="4">
    <source>
        <dbReference type="Proteomes" id="UP001525961"/>
    </source>
</evidence>
<comment type="caution">
    <text evidence="3">The sequence shown here is derived from an EMBL/GenBank/DDBJ whole genome shotgun (WGS) entry which is preliminary data.</text>
</comment>
<gene>
    <name evidence="3" type="ORF">NG792_12825</name>
</gene>
<evidence type="ECO:0000313" key="3">
    <source>
        <dbReference type="EMBL" id="MCT7978594.1"/>
    </source>
</evidence>
<proteinExistence type="predicted"/>
<dbReference type="EMBL" id="JAMXFA010000015">
    <property type="protein sequence ID" value="MCT7978594.1"/>
    <property type="molecule type" value="Genomic_DNA"/>
</dbReference>
<dbReference type="RefSeq" id="WP_261197075.1">
    <property type="nucleotide sequence ID" value="NZ_JAMXFA010000015.1"/>
</dbReference>
<feature type="transmembrane region" description="Helical" evidence="2">
    <location>
        <begin position="48"/>
        <end position="67"/>
    </location>
</feature>
<keyword evidence="2" id="KW-0812">Transmembrane</keyword>
<feature type="transmembrane region" description="Helical" evidence="2">
    <location>
        <begin position="24"/>
        <end position="42"/>
    </location>
</feature>
<keyword evidence="2" id="KW-0472">Membrane</keyword>
<sequence length="103" mass="11279">MANLQDKQGTATAKIPPKSPKEKGISFGVKMWIFFMVAFGVLGYSTTLSILFGVVGGVAAGLIYAWWHITDIPEQTPASEAQKTLLYVAEQRSKIKANSKFKK</sequence>
<evidence type="ECO:0000256" key="2">
    <source>
        <dbReference type="SAM" id="Phobius"/>
    </source>
</evidence>
<feature type="region of interest" description="Disordered" evidence="1">
    <location>
        <begin position="1"/>
        <end position="23"/>
    </location>
</feature>
<accession>A0ABT2N7B8</accession>
<keyword evidence="4" id="KW-1185">Reference proteome</keyword>